<evidence type="ECO:0000256" key="1">
    <source>
        <dbReference type="SAM" id="Phobius"/>
    </source>
</evidence>
<reference evidence="2 3" key="1">
    <citation type="journal article" date="2016" name="Nat. Commun.">
        <title>Thousands of microbial genomes shed light on interconnected biogeochemical processes in an aquifer system.</title>
        <authorList>
            <person name="Anantharaman K."/>
            <person name="Brown C.T."/>
            <person name="Hug L.A."/>
            <person name="Sharon I."/>
            <person name="Castelle C.J."/>
            <person name="Probst A.J."/>
            <person name="Thomas B.C."/>
            <person name="Singh A."/>
            <person name="Wilkins M.J."/>
            <person name="Karaoz U."/>
            <person name="Brodie E.L."/>
            <person name="Williams K.H."/>
            <person name="Hubbard S.S."/>
            <person name="Banfield J.F."/>
        </authorList>
    </citation>
    <scope>NUCLEOTIDE SEQUENCE [LARGE SCALE GENOMIC DNA]</scope>
</reference>
<evidence type="ECO:0000313" key="3">
    <source>
        <dbReference type="Proteomes" id="UP000176512"/>
    </source>
</evidence>
<organism evidence="2 3">
    <name type="scientific">Candidatus Buchananbacteria bacterium RIFCSPLOWO2_01_FULL_46_12</name>
    <dbReference type="NCBI Taxonomy" id="1797546"/>
    <lineage>
        <taxon>Bacteria</taxon>
        <taxon>Candidatus Buchananiibacteriota</taxon>
    </lineage>
</organism>
<protein>
    <submittedName>
        <fullName evidence="2">Uncharacterized protein</fullName>
    </submittedName>
</protein>
<gene>
    <name evidence="2" type="ORF">A3A24_01365</name>
</gene>
<keyword evidence="1" id="KW-1133">Transmembrane helix</keyword>
<feature type="transmembrane region" description="Helical" evidence="1">
    <location>
        <begin position="7"/>
        <end position="30"/>
    </location>
</feature>
<proteinExistence type="predicted"/>
<dbReference type="AlphaFoldDB" id="A0A1G1YUS7"/>
<keyword evidence="1" id="KW-0472">Membrane</keyword>
<dbReference type="Proteomes" id="UP000176512">
    <property type="component" value="Unassembled WGS sequence"/>
</dbReference>
<sequence length="375" mass="39079">MKEFWSNGVAVGFVGAVGILVAAFLTVTFWPTNAPVPQPTPTPFSTAVPQPTATMVVFQRGTLVVSIDTAGAARDYIGTPELRGVEMLRVKLCATAEDVNVKGLVLGTLNGSGNIASVKLLGTGLPVDPSVLLVAGKAVFVYASGSEVVVPAYGCRVLTAVVDTTSIGTATAGQVVMLGVLDIDAIGAGSGVDIQEEMTGILVGNSMRMEEVESIITRHPSSPSGQQIPSADQVVAVFQVTASEFRNLMYNGLTIEKEGSNNPERNVTRFSLWNESTKLAEIEGANSLSVRFAIAEQVITAGSSTLLMVRADTTAVRHGAASGTKVTFGVRVPGTPGLFGEGGFSWDYIPLNTLGTAAYKTQGDSYPVQGGVLEY</sequence>
<name>A0A1G1YUS7_9BACT</name>
<evidence type="ECO:0000313" key="2">
    <source>
        <dbReference type="EMBL" id="OGY55340.1"/>
    </source>
</evidence>
<dbReference type="EMBL" id="MHIP01000007">
    <property type="protein sequence ID" value="OGY55340.1"/>
    <property type="molecule type" value="Genomic_DNA"/>
</dbReference>
<comment type="caution">
    <text evidence="2">The sequence shown here is derived from an EMBL/GenBank/DDBJ whole genome shotgun (WGS) entry which is preliminary data.</text>
</comment>
<keyword evidence="1" id="KW-0812">Transmembrane</keyword>
<accession>A0A1G1YUS7</accession>